<dbReference type="RefSeq" id="WP_340368070.1">
    <property type="nucleotide sequence ID" value="NZ_JBBKZV010000049.1"/>
</dbReference>
<dbReference type="InterPro" id="IPR000172">
    <property type="entry name" value="GMC_OxRdtase_N"/>
</dbReference>
<dbReference type="Gene3D" id="3.50.50.60">
    <property type="entry name" value="FAD/NAD(P)-binding domain"/>
    <property type="match status" value="1"/>
</dbReference>
<dbReference type="PANTHER" id="PTHR11552">
    <property type="entry name" value="GLUCOSE-METHANOL-CHOLINE GMC OXIDOREDUCTASE"/>
    <property type="match status" value="1"/>
</dbReference>
<protein>
    <submittedName>
        <fullName evidence="7">GMC family oxidoreductase N-terminal domain-containing protein</fullName>
    </submittedName>
</protein>
<dbReference type="InterPro" id="IPR036188">
    <property type="entry name" value="FAD/NAD-bd_sf"/>
</dbReference>
<feature type="domain" description="Glucose-methanol-choline oxidoreductase N-terminal" evidence="6">
    <location>
        <begin position="87"/>
        <end position="110"/>
    </location>
</feature>
<evidence type="ECO:0000256" key="2">
    <source>
        <dbReference type="ARBA" id="ARBA00010790"/>
    </source>
</evidence>
<evidence type="ECO:0000256" key="3">
    <source>
        <dbReference type="ARBA" id="ARBA00022630"/>
    </source>
</evidence>
<dbReference type="EMBL" id="JBBKZV010000049">
    <property type="protein sequence ID" value="MEJ8827039.1"/>
    <property type="molecule type" value="Genomic_DNA"/>
</dbReference>
<evidence type="ECO:0000256" key="4">
    <source>
        <dbReference type="ARBA" id="ARBA00022827"/>
    </source>
</evidence>
<comment type="cofactor">
    <cofactor evidence="1">
        <name>FAD</name>
        <dbReference type="ChEBI" id="CHEBI:57692"/>
    </cofactor>
</comment>
<dbReference type="PROSITE" id="PS51257">
    <property type="entry name" value="PROKAR_LIPOPROTEIN"/>
    <property type="match status" value="1"/>
</dbReference>
<dbReference type="Proteomes" id="UP001363010">
    <property type="component" value="Unassembled WGS sequence"/>
</dbReference>
<evidence type="ECO:0000313" key="8">
    <source>
        <dbReference type="Proteomes" id="UP001363010"/>
    </source>
</evidence>
<dbReference type="PIRSF" id="PIRSF000137">
    <property type="entry name" value="Alcohol_oxidase"/>
    <property type="match status" value="1"/>
</dbReference>
<dbReference type="SUPFAM" id="SSF54373">
    <property type="entry name" value="FAD-linked reductases, C-terminal domain"/>
    <property type="match status" value="1"/>
</dbReference>
<reference evidence="7 8" key="1">
    <citation type="submission" date="2024-03" db="EMBL/GenBank/DDBJ databases">
        <title>Novel species of the genus Variovorax.</title>
        <authorList>
            <person name="Liu Q."/>
            <person name="Xin Y.-H."/>
        </authorList>
    </citation>
    <scope>NUCLEOTIDE SEQUENCE [LARGE SCALE GENOMIC DNA]</scope>
    <source>
        <strain evidence="7 8">KACC 18501</strain>
    </source>
</reference>
<keyword evidence="8" id="KW-1185">Reference proteome</keyword>
<dbReference type="SUPFAM" id="SSF51905">
    <property type="entry name" value="FAD/NAD(P)-binding domain"/>
    <property type="match status" value="1"/>
</dbReference>
<comment type="similarity">
    <text evidence="2 5">Belongs to the GMC oxidoreductase family.</text>
</comment>
<dbReference type="Gene3D" id="3.30.560.10">
    <property type="entry name" value="Glucose Oxidase, domain 3"/>
    <property type="match status" value="1"/>
</dbReference>
<evidence type="ECO:0000313" key="7">
    <source>
        <dbReference type="EMBL" id="MEJ8827039.1"/>
    </source>
</evidence>
<name>A0ABU8WAH1_9BURK</name>
<evidence type="ECO:0000259" key="6">
    <source>
        <dbReference type="PROSITE" id="PS00623"/>
    </source>
</evidence>
<dbReference type="InterPro" id="IPR012132">
    <property type="entry name" value="GMC_OxRdtase"/>
</dbReference>
<proteinExistence type="inferred from homology"/>
<dbReference type="InterPro" id="IPR007867">
    <property type="entry name" value="GMC_OxRtase_C"/>
</dbReference>
<gene>
    <name evidence="7" type="ORF">WKW80_34450</name>
</gene>
<dbReference type="Pfam" id="PF00732">
    <property type="entry name" value="GMC_oxred_N"/>
    <property type="match status" value="1"/>
</dbReference>
<accession>A0ABU8WAH1</accession>
<evidence type="ECO:0000256" key="1">
    <source>
        <dbReference type="ARBA" id="ARBA00001974"/>
    </source>
</evidence>
<organism evidence="7 8">
    <name type="scientific">Variovorax humicola</name>
    <dbReference type="NCBI Taxonomy" id="1769758"/>
    <lineage>
        <taxon>Bacteria</taxon>
        <taxon>Pseudomonadati</taxon>
        <taxon>Pseudomonadota</taxon>
        <taxon>Betaproteobacteria</taxon>
        <taxon>Burkholderiales</taxon>
        <taxon>Comamonadaceae</taxon>
        <taxon>Variovorax</taxon>
    </lineage>
</organism>
<comment type="caution">
    <text evidence="7">The sequence shown here is derived from an EMBL/GenBank/DDBJ whole genome shotgun (WGS) entry which is preliminary data.</text>
</comment>
<keyword evidence="3 5" id="KW-0285">Flavoprotein</keyword>
<dbReference type="PANTHER" id="PTHR11552:SF147">
    <property type="entry name" value="CHOLINE DEHYDROGENASE, MITOCHONDRIAL"/>
    <property type="match status" value="1"/>
</dbReference>
<dbReference type="Pfam" id="PF05199">
    <property type="entry name" value="GMC_oxred_C"/>
    <property type="match status" value="1"/>
</dbReference>
<sequence>MSATREEIVADYVIVGAGTAGCVLANRLSANGKYKVMLIEAGGPDRHPMIHIPAGFLRLLDHPSITWNYKTAPEAQASDREILFPRGRGLGGSSSINGLLYVRPFAADIDAWEAGGAVGWNFANCLPYYSRSETWQDGSDPRRGSDGPIQVTRVSSPPAVCAEVIKAGQELGLDMIDDPNATTRGPSIWYYQQTRHGRVRSSAARGYLWPAASRPNLSVHTDLHVTRVTMEGEGASRTVTGVECQSATGDVVAVKARREVILSAGVIGTPRLLEMSGIGDPGVLDNAGIRTQVALPGVGNNLQDHYVTRLCFRIKGIATANERSHGAALAREVAKYVVAGGGILTYSAAVIGAFASSGLVDRPDVQFVIAPGSFKEGRIGELENEPGLSFGVWQMRPESRGHVHVVSSDRSQAPAIAPLYLSSELDRQTTIAGLRIGRALAKQPSLAPYVVGETVPGPQADSDDALLQYARDNGSTVYHGVGTCRMGADPAEGAVVDAELRVYGIQRLRVIDGSIMPTMTSTNTNATVLMIAERAADMLLSEAQHALGDGAREGARHPA</sequence>
<keyword evidence="4 5" id="KW-0274">FAD</keyword>
<evidence type="ECO:0000256" key="5">
    <source>
        <dbReference type="RuleBase" id="RU003968"/>
    </source>
</evidence>
<dbReference type="PROSITE" id="PS00623">
    <property type="entry name" value="GMC_OXRED_1"/>
    <property type="match status" value="1"/>
</dbReference>